<feature type="signal peptide" evidence="1">
    <location>
        <begin position="1"/>
        <end position="19"/>
    </location>
</feature>
<feature type="chain" id="PRO_5009115664" evidence="1">
    <location>
        <begin position="20"/>
        <end position="76"/>
    </location>
</feature>
<dbReference type="EMBL" id="GFAC01007839">
    <property type="protein sequence ID" value="JAT91349.1"/>
    <property type="molecule type" value="mRNA"/>
</dbReference>
<evidence type="ECO:0000256" key="1">
    <source>
        <dbReference type="SAM" id="SignalP"/>
    </source>
</evidence>
<protein>
    <submittedName>
        <fullName evidence="2">Putative secreted protein</fullName>
    </submittedName>
</protein>
<dbReference type="AlphaFoldDB" id="A0A1E1WWE0"/>
<keyword evidence="1" id="KW-0732">Signal</keyword>
<sequence>MSASLIAGLILLADQQCAAMTCGEPPGGCPQPTTQNNHTLYFLNITSFKCYSIQTSGCEGYGWNTFFQCWVNCRLT</sequence>
<organism evidence="2">
    <name type="scientific">Amblyomma aureolatum</name>
    <dbReference type="NCBI Taxonomy" id="187763"/>
    <lineage>
        <taxon>Eukaryota</taxon>
        <taxon>Metazoa</taxon>
        <taxon>Ecdysozoa</taxon>
        <taxon>Arthropoda</taxon>
        <taxon>Chelicerata</taxon>
        <taxon>Arachnida</taxon>
        <taxon>Acari</taxon>
        <taxon>Parasitiformes</taxon>
        <taxon>Ixodida</taxon>
        <taxon>Ixodoidea</taxon>
        <taxon>Ixodidae</taxon>
        <taxon>Amblyomminae</taxon>
        <taxon>Amblyomma</taxon>
    </lineage>
</organism>
<accession>A0A1E1WWE0</accession>
<reference evidence="2" key="1">
    <citation type="journal article" date="2017" name="Front. Cell. Infect. Microbiol.">
        <title>The Distinct Transcriptional Response of the Midgut of Amblyomma sculptum and Amblyomma aureolatum Ticks to Rickettsia rickettsii Correlates to Their Differences in Susceptibility to Infection.</title>
        <authorList>
            <person name="Martins L.A."/>
            <person name="Galletti M.F.B.M."/>
            <person name="Ribeiro J.M."/>
            <person name="Fujita A."/>
            <person name="Costa F.B."/>
            <person name="Labruna M.B."/>
            <person name="Daffre S."/>
            <person name="Fogaca A.C."/>
        </authorList>
    </citation>
    <scope>NUCLEOTIDE SEQUENCE</scope>
</reference>
<proteinExistence type="evidence at transcript level"/>
<evidence type="ECO:0000313" key="2">
    <source>
        <dbReference type="EMBL" id="JAT91349.1"/>
    </source>
</evidence>
<name>A0A1E1WWE0_9ACAR</name>